<dbReference type="Proteomes" id="UP001501153">
    <property type="component" value="Unassembled WGS sequence"/>
</dbReference>
<keyword evidence="2" id="KW-1185">Reference proteome</keyword>
<comment type="caution">
    <text evidence="1">The sequence shown here is derived from an EMBL/GenBank/DDBJ whole genome shotgun (WGS) entry which is preliminary data.</text>
</comment>
<evidence type="ECO:0000313" key="1">
    <source>
        <dbReference type="EMBL" id="GAA4353783.1"/>
    </source>
</evidence>
<dbReference type="RefSeq" id="WP_345235317.1">
    <property type="nucleotide sequence ID" value="NZ_BAABGZ010000015.1"/>
</dbReference>
<dbReference type="EMBL" id="BAABGZ010000015">
    <property type="protein sequence ID" value="GAA4353783.1"/>
    <property type="molecule type" value="Genomic_DNA"/>
</dbReference>
<reference evidence="2" key="1">
    <citation type="journal article" date="2019" name="Int. J. Syst. Evol. Microbiol.">
        <title>The Global Catalogue of Microorganisms (GCM) 10K type strain sequencing project: providing services to taxonomists for standard genome sequencing and annotation.</title>
        <authorList>
            <consortium name="The Broad Institute Genomics Platform"/>
            <consortium name="The Broad Institute Genome Sequencing Center for Infectious Disease"/>
            <person name="Wu L."/>
            <person name="Ma J."/>
        </authorList>
    </citation>
    <scope>NUCLEOTIDE SEQUENCE [LARGE SCALE GENOMIC DNA]</scope>
    <source>
        <strain evidence="2">JCM 17923</strain>
    </source>
</reference>
<accession>A0ABP8I936</accession>
<name>A0ABP8I936_9BACT</name>
<gene>
    <name evidence="1" type="ORF">GCM10023185_14700</name>
</gene>
<protein>
    <submittedName>
        <fullName evidence="1">Uncharacterized protein</fullName>
    </submittedName>
</protein>
<organism evidence="1 2">
    <name type="scientific">Hymenobacter saemangeumensis</name>
    <dbReference type="NCBI Taxonomy" id="1084522"/>
    <lineage>
        <taxon>Bacteria</taxon>
        <taxon>Pseudomonadati</taxon>
        <taxon>Bacteroidota</taxon>
        <taxon>Cytophagia</taxon>
        <taxon>Cytophagales</taxon>
        <taxon>Hymenobacteraceae</taxon>
        <taxon>Hymenobacter</taxon>
    </lineage>
</organism>
<evidence type="ECO:0000313" key="2">
    <source>
        <dbReference type="Proteomes" id="UP001501153"/>
    </source>
</evidence>
<proteinExistence type="predicted"/>
<sequence length="138" mass="15836">MSHAQQIKEQDATTRARLLGFLGEEESWVTELISDLGNDWLESLYGTARARERAAYSKEFWAWWNNQWAITDAKLSARLRVDKAGVMHYSRDANHTGFIHSHGEFQAFYAVHHQLQINRLAVPAELAARWVATGQKPQ</sequence>